<evidence type="ECO:0000259" key="6">
    <source>
        <dbReference type="Pfam" id="PF06813"/>
    </source>
</evidence>
<keyword evidence="8" id="KW-1185">Reference proteome</keyword>
<dbReference type="PANTHER" id="PTHR21576">
    <property type="entry name" value="UNCHARACTERIZED NODULIN-LIKE PROTEIN"/>
    <property type="match status" value="1"/>
</dbReference>
<feature type="transmembrane region" description="Helical" evidence="5">
    <location>
        <begin position="477"/>
        <end position="502"/>
    </location>
</feature>
<feature type="transmembrane region" description="Helical" evidence="5">
    <location>
        <begin position="12"/>
        <end position="31"/>
    </location>
</feature>
<keyword evidence="2 5" id="KW-0812">Transmembrane</keyword>
<evidence type="ECO:0000313" key="9">
    <source>
        <dbReference type="RefSeq" id="XP_010244877.1"/>
    </source>
</evidence>
<proteinExistence type="predicted"/>
<evidence type="ECO:0000256" key="2">
    <source>
        <dbReference type="ARBA" id="ARBA00022692"/>
    </source>
</evidence>
<gene>
    <name evidence="9" type="primary">LOC104588582</name>
</gene>
<reference evidence="9" key="1">
    <citation type="submission" date="2025-08" db="UniProtKB">
        <authorList>
            <consortium name="RefSeq"/>
        </authorList>
    </citation>
    <scope>IDENTIFICATION</scope>
</reference>
<protein>
    <submittedName>
        <fullName evidence="9">Protein NUCLEAR FUSION DEFECTIVE 4</fullName>
    </submittedName>
</protein>
<evidence type="ECO:0000313" key="8">
    <source>
        <dbReference type="Proteomes" id="UP000189703"/>
    </source>
</evidence>
<feature type="transmembrane region" description="Helical" evidence="5">
    <location>
        <begin position="172"/>
        <end position="191"/>
    </location>
</feature>
<organism evidence="8 9">
    <name type="scientific">Nelumbo nucifera</name>
    <name type="common">Sacred lotus</name>
    <dbReference type="NCBI Taxonomy" id="4432"/>
    <lineage>
        <taxon>Eukaryota</taxon>
        <taxon>Viridiplantae</taxon>
        <taxon>Streptophyta</taxon>
        <taxon>Embryophyta</taxon>
        <taxon>Tracheophyta</taxon>
        <taxon>Spermatophyta</taxon>
        <taxon>Magnoliopsida</taxon>
        <taxon>Proteales</taxon>
        <taxon>Nelumbonaceae</taxon>
        <taxon>Nelumbo</taxon>
    </lineage>
</organism>
<feature type="transmembrane region" description="Helical" evidence="5">
    <location>
        <begin position="212"/>
        <end position="232"/>
    </location>
</feature>
<feature type="transmembrane region" description="Helical" evidence="5">
    <location>
        <begin position="444"/>
        <end position="465"/>
    </location>
</feature>
<dbReference type="Pfam" id="PF06813">
    <property type="entry name" value="Nodulin-like"/>
    <property type="match status" value="1"/>
</dbReference>
<dbReference type="PANTHER" id="PTHR21576:SF154">
    <property type="entry name" value="OS04G0502800 PROTEIN"/>
    <property type="match status" value="1"/>
</dbReference>
<dbReference type="AlphaFoldDB" id="A0A1U7Z2K4"/>
<sequence length="573" mass="61481">MVVLKAGSRPPWIGLGAAVWVQVAAGNAYNFPLYSPSLKSVLGFNQQQLTILGVANDIGENFGLLPGVVCNKLPPWVVLLIGTLSCLLGYGVLWLAVSQTVQSLPFWLLWIALCIATNSSAWLGTGVLVTNMRNFPLSRGTVAGILKGYVGISAAVYTEIYSAVLLNSASKLLLFLTLGLPVICLAMLYFVRPCTPASGEDSAEHGHFLFTQAASIVLGIYLLITTVLVDVLSLSSPISYTFVVVMVLLLMAPLAIPVKMSLFRANPKKPVLHSHAVGSSDSLFPGEDGSDKIEPLLTPSSSTTNVGSFLESDDASDIDILLAEGEGAVKKRRRPKRGEDFKFREAIIKADFWLLFLVYFLGVGSGVTVLNNLAQIGTALGVNDTTILLSLFSFCNFVGRLGGGAVSEHFVRSKMIPRTVWMTCTQVVMIVTYLLFASALNGTLYAATALLGICYGVQFSIMVPTASELFGLKHFGIIYNFMLLGNPLGAFLFSALLAGYVYDKEVAKQHGLNLLGSSASCLGPNCFRLTFLVLAGVCGLGSILSIILTMRIKPVYQMLYSGGSFRIPQNSNH</sequence>
<feature type="transmembrane region" description="Helical" evidence="5">
    <location>
        <begin position="104"/>
        <end position="129"/>
    </location>
</feature>
<dbReference type="InterPro" id="IPR056555">
    <property type="entry name" value="NFD4_C"/>
</dbReference>
<dbReference type="Gene3D" id="1.20.1250.20">
    <property type="entry name" value="MFS general substrate transporter like domains"/>
    <property type="match status" value="1"/>
</dbReference>
<feature type="transmembrane region" description="Helical" evidence="5">
    <location>
        <begin position="352"/>
        <end position="374"/>
    </location>
</feature>
<evidence type="ECO:0000256" key="3">
    <source>
        <dbReference type="ARBA" id="ARBA00022989"/>
    </source>
</evidence>
<dbReference type="eggNOG" id="ENOG502QSJM">
    <property type="taxonomic scope" value="Eukaryota"/>
</dbReference>
<evidence type="ECO:0000256" key="4">
    <source>
        <dbReference type="ARBA" id="ARBA00023136"/>
    </source>
</evidence>
<dbReference type="Pfam" id="PF23262">
    <property type="entry name" value="NFD4_C"/>
    <property type="match status" value="1"/>
</dbReference>
<keyword evidence="3 5" id="KW-1133">Transmembrane helix</keyword>
<feature type="domain" description="Nodulin-like" evidence="6">
    <location>
        <begin position="11"/>
        <end position="258"/>
    </location>
</feature>
<dbReference type="KEGG" id="nnu:104588582"/>
<evidence type="ECO:0000256" key="5">
    <source>
        <dbReference type="SAM" id="Phobius"/>
    </source>
</evidence>
<feature type="transmembrane region" description="Helical" evidence="5">
    <location>
        <begin position="419"/>
        <end position="438"/>
    </location>
</feature>
<keyword evidence="4 5" id="KW-0472">Membrane</keyword>
<evidence type="ECO:0000259" key="7">
    <source>
        <dbReference type="Pfam" id="PF23262"/>
    </source>
</evidence>
<dbReference type="GeneID" id="104588582"/>
<dbReference type="GO" id="GO:0016020">
    <property type="term" value="C:membrane"/>
    <property type="evidence" value="ECO:0000318"/>
    <property type="project" value="GO_Central"/>
</dbReference>
<feature type="transmembrane region" description="Helical" evidence="5">
    <location>
        <begin position="76"/>
        <end position="97"/>
    </location>
</feature>
<evidence type="ECO:0000256" key="1">
    <source>
        <dbReference type="ARBA" id="ARBA00004141"/>
    </source>
</evidence>
<dbReference type="OrthoDB" id="410267at2759"/>
<feature type="transmembrane region" description="Helical" evidence="5">
    <location>
        <begin position="522"/>
        <end position="548"/>
    </location>
</feature>
<accession>A0A1U7Z2K4</accession>
<dbReference type="OMA" id="PQDNETH"/>
<dbReference type="InterPro" id="IPR036259">
    <property type="entry name" value="MFS_trans_sf"/>
</dbReference>
<dbReference type="SUPFAM" id="SSF103473">
    <property type="entry name" value="MFS general substrate transporter"/>
    <property type="match status" value="2"/>
</dbReference>
<dbReference type="RefSeq" id="XP_010244877.1">
    <property type="nucleotide sequence ID" value="XM_010246575.2"/>
</dbReference>
<comment type="subcellular location">
    <subcellularLocation>
        <location evidence="1">Membrane</location>
        <topology evidence="1">Multi-pass membrane protein</topology>
    </subcellularLocation>
</comment>
<dbReference type="STRING" id="4432.A0A1U7Z2K4"/>
<feature type="transmembrane region" description="Helical" evidence="5">
    <location>
        <begin position="238"/>
        <end position="258"/>
    </location>
</feature>
<feature type="transmembrane region" description="Helical" evidence="5">
    <location>
        <begin position="386"/>
        <end position="407"/>
    </location>
</feature>
<dbReference type="InterPro" id="IPR010658">
    <property type="entry name" value="Nodulin-like"/>
</dbReference>
<dbReference type="CDD" id="cd17354">
    <property type="entry name" value="MFS_Mch1p_like"/>
    <property type="match status" value="1"/>
</dbReference>
<dbReference type="Proteomes" id="UP000189703">
    <property type="component" value="Unplaced"/>
</dbReference>
<feature type="domain" description="NFD4 C-terminal" evidence="7">
    <location>
        <begin position="348"/>
        <end position="555"/>
    </location>
</feature>
<name>A0A1U7Z2K4_NELNU</name>
<dbReference type="FunCoup" id="A0A1U7Z2K4">
    <property type="interactions" value="684"/>
</dbReference>
<dbReference type="InParanoid" id="A0A1U7Z2K4"/>